<accession>A0A1M7JEX5</accession>
<dbReference type="Proteomes" id="UP000184038">
    <property type="component" value="Unassembled WGS sequence"/>
</dbReference>
<keyword evidence="1" id="KW-0808">Transferase</keyword>
<sequence length="313" mass="36276">MNNLAVIFPGDESFFPGMGKELHINFSRARELYKALETIIKKDIIISLFDDMSDTRLTQEEKNLCVFIAQVINYELFTDIYAITPKYLITEGIGLLAALVCEKSITLEEAVHIIQAGSSCSNIKSYTKKYSIIEVSKEIHSIEEQDLVRIQNNIYNEAEFDEEACLRRLTEVGVEFLIEIGPNNRLSKELCNKNSEIRCSYLDVEDDPNWILENLLYKKFFNIQVIINRMFGIAAATKNNNENYSDYEQEVIQNYTNLKVLSEKENPQNTDIEKAYEYLKKILTYKKVSTEEILYRIRNLKVETLCNTDSFVI</sequence>
<dbReference type="InterPro" id="IPR001227">
    <property type="entry name" value="Ac_transferase_dom_sf"/>
</dbReference>
<gene>
    <name evidence="1" type="ORF">SAMN02746066_02230</name>
</gene>
<name>A0A1M7JEX5_9FIRM</name>
<dbReference type="RefSeq" id="WP_073287633.1">
    <property type="nucleotide sequence ID" value="NZ_FRCP01000011.1"/>
</dbReference>
<evidence type="ECO:0000313" key="2">
    <source>
        <dbReference type="Proteomes" id="UP000184038"/>
    </source>
</evidence>
<proteinExistence type="predicted"/>
<dbReference type="InterPro" id="IPR016035">
    <property type="entry name" value="Acyl_Trfase/lysoPLipase"/>
</dbReference>
<dbReference type="EMBL" id="FRCP01000011">
    <property type="protein sequence ID" value="SHM51526.1"/>
    <property type="molecule type" value="Genomic_DNA"/>
</dbReference>
<protein>
    <submittedName>
        <fullName evidence="1">[acyl-carrier-protein] S-malonyltransferase</fullName>
    </submittedName>
</protein>
<keyword evidence="2" id="KW-1185">Reference proteome</keyword>
<reference evidence="1 2" key="1">
    <citation type="submission" date="2016-11" db="EMBL/GenBank/DDBJ databases">
        <authorList>
            <person name="Jaros S."/>
            <person name="Januszkiewicz K."/>
            <person name="Wedrychowicz H."/>
        </authorList>
    </citation>
    <scope>NUCLEOTIDE SEQUENCE [LARGE SCALE GENOMIC DNA]</scope>
    <source>
        <strain evidence="1 2">DSM 15930</strain>
    </source>
</reference>
<dbReference type="GO" id="GO:0016740">
    <property type="term" value="F:transferase activity"/>
    <property type="evidence" value="ECO:0007669"/>
    <property type="project" value="UniProtKB-KW"/>
</dbReference>
<dbReference type="OrthoDB" id="9808564at2"/>
<dbReference type="AlphaFoldDB" id="A0A1M7JEX5"/>
<evidence type="ECO:0000313" key="1">
    <source>
        <dbReference type="EMBL" id="SHM51526.1"/>
    </source>
</evidence>
<dbReference type="STRING" id="1120996.SAMN02746066_02230"/>
<dbReference type="SUPFAM" id="SSF52151">
    <property type="entry name" value="FabD/lysophospholipase-like"/>
    <property type="match status" value="1"/>
</dbReference>
<organism evidence="1 2">
    <name type="scientific">Anaerosporobacter mobilis DSM 15930</name>
    <dbReference type="NCBI Taxonomy" id="1120996"/>
    <lineage>
        <taxon>Bacteria</taxon>
        <taxon>Bacillati</taxon>
        <taxon>Bacillota</taxon>
        <taxon>Clostridia</taxon>
        <taxon>Lachnospirales</taxon>
        <taxon>Lachnospiraceae</taxon>
        <taxon>Anaerosporobacter</taxon>
    </lineage>
</organism>
<dbReference type="Gene3D" id="3.40.366.10">
    <property type="entry name" value="Malonyl-Coenzyme A Acyl Carrier Protein, domain 2"/>
    <property type="match status" value="1"/>
</dbReference>